<dbReference type="Proteomes" id="UP000605846">
    <property type="component" value="Unassembled WGS sequence"/>
</dbReference>
<dbReference type="EMBL" id="JABAYA010000220">
    <property type="protein sequence ID" value="KAF7721983.1"/>
    <property type="molecule type" value="Genomic_DNA"/>
</dbReference>
<dbReference type="Gene3D" id="1.20.58.70">
    <property type="match status" value="1"/>
</dbReference>
<feature type="domain" description="Syntaxin N-terminal" evidence="2">
    <location>
        <begin position="76"/>
        <end position="165"/>
    </location>
</feature>
<proteinExistence type="predicted"/>
<comment type="caution">
    <text evidence="3">The sequence shown here is derived from an EMBL/GenBank/DDBJ whole genome shotgun (WGS) entry which is preliminary data.</text>
</comment>
<dbReference type="SUPFAM" id="SSF47661">
    <property type="entry name" value="t-snare proteins"/>
    <property type="match status" value="1"/>
</dbReference>
<evidence type="ECO:0000313" key="3">
    <source>
        <dbReference type="EMBL" id="KAF7721983.1"/>
    </source>
</evidence>
<accession>A0A8H7BKY5</accession>
<keyword evidence="4" id="KW-1185">Reference proteome</keyword>
<organism evidence="3 4">
    <name type="scientific">Apophysomyces ossiformis</name>
    <dbReference type="NCBI Taxonomy" id="679940"/>
    <lineage>
        <taxon>Eukaryota</taxon>
        <taxon>Fungi</taxon>
        <taxon>Fungi incertae sedis</taxon>
        <taxon>Mucoromycota</taxon>
        <taxon>Mucoromycotina</taxon>
        <taxon>Mucoromycetes</taxon>
        <taxon>Mucorales</taxon>
        <taxon>Mucorineae</taxon>
        <taxon>Mucoraceae</taxon>
        <taxon>Apophysomyces</taxon>
    </lineage>
</organism>
<name>A0A8H7BKY5_9FUNG</name>
<dbReference type="GO" id="GO:0016192">
    <property type="term" value="P:vesicle-mediated transport"/>
    <property type="evidence" value="ECO:0007669"/>
    <property type="project" value="InterPro"/>
</dbReference>
<reference evidence="3" key="1">
    <citation type="submission" date="2020-01" db="EMBL/GenBank/DDBJ databases">
        <title>Genome Sequencing of Three Apophysomyces-Like Fungal Strains Confirms a Novel Fungal Genus in the Mucoromycota with divergent Burkholderia-like Endosymbiotic Bacteria.</title>
        <authorList>
            <person name="Stajich J.E."/>
            <person name="Macias A.M."/>
            <person name="Carter-House D."/>
            <person name="Lovett B."/>
            <person name="Kasson L.R."/>
            <person name="Berry K."/>
            <person name="Grigoriev I."/>
            <person name="Chang Y."/>
            <person name="Spatafora J."/>
            <person name="Kasson M.T."/>
        </authorList>
    </citation>
    <scope>NUCLEOTIDE SEQUENCE</scope>
    <source>
        <strain evidence="3">NRRL A-21654</strain>
    </source>
</reference>
<gene>
    <name evidence="3" type="primary">SSO2_2</name>
    <name evidence="3" type="ORF">EC973_003865</name>
</gene>
<dbReference type="InterPro" id="IPR010989">
    <property type="entry name" value="SNARE"/>
</dbReference>
<dbReference type="OrthoDB" id="10255013at2759"/>
<dbReference type="AlphaFoldDB" id="A0A8H7BKY5"/>
<dbReference type="InterPro" id="IPR006011">
    <property type="entry name" value="Syntaxin_N"/>
</dbReference>
<evidence type="ECO:0000313" key="4">
    <source>
        <dbReference type="Proteomes" id="UP000605846"/>
    </source>
</evidence>
<sequence>MVCASRTEILGSHRADGGRTASDEFGSQRTPAGFRQPMLNLADRYPTELPPRTGVRDTIDEQNTYEMRPVAANIGTMEGFFDEIAKLKNDISLISDNVDQISMLHKSALVSFNEQQTREISQDLERIQNGTRKQTLDIKNRIQDLESTNSRLPNDANTELRRTQASLQLI</sequence>
<dbReference type="GO" id="GO:0016020">
    <property type="term" value="C:membrane"/>
    <property type="evidence" value="ECO:0007669"/>
    <property type="project" value="InterPro"/>
</dbReference>
<dbReference type="Pfam" id="PF00804">
    <property type="entry name" value="Syntaxin"/>
    <property type="match status" value="1"/>
</dbReference>
<feature type="region of interest" description="Disordered" evidence="1">
    <location>
        <begin position="13"/>
        <end position="33"/>
    </location>
</feature>
<evidence type="ECO:0000256" key="1">
    <source>
        <dbReference type="SAM" id="MobiDB-lite"/>
    </source>
</evidence>
<evidence type="ECO:0000259" key="2">
    <source>
        <dbReference type="Pfam" id="PF00804"/>
    </source>
</evidence>
<protein>
    <submittedName>
        <fullName evidence="3">Plasma membrane t-SNARE, secretory vesicle fusion</fullName>
    </submittedName>
</protein>